<evidence type="ECO:0000256" key="1">
    <source>
        <dbReference type="ARBA" id="ARBA00000073"/>
    </source>
</evidence>
<evidence type="ECO:0000256" key="6">
    <source>
        <dbReference type="PROSITE-ProRule" id="PRU00182"/>
    </source>
</evidence>
<dbReference type="InterPro" id="IPR050188">
    <property type="entry name" value="RluA_PseudoU_synthase"/>
</dbReference>
<dbReference type="CDD" id="cd02869">
    <property type="entry name" value="PseudoU_synth_RluA_like"/>
    <property type="match status" value="1"/>
</dbReference>
<evidence type="ECO:0000256" key="2">
    <source>
        <dbReference type="ARBA" id="ARBA00010876"/>
    </source>
</evidence>
<dbReference type="GO" id="GO:0120159">
    <property type="term" value="F:rRNA pseudouridine synthase activity"/>
    <property type="evidence" value="ECO:0007669"/>
    <property type="project" value="UniProtKB-ARBA"/>
</dbReference>
<dbReference type="InterPro" id="IPR002942">
    <property type="entry name" value="S4_RNA-bd"/>
</dbReference>
<protein>
    <recommendedName>
        <fullName evidence="4">RNA pseudouridylate synthase</fullName>
    </recommendedName>
    <alternativeName>
        <fullName evidence="5">RNA-uridine isomerase</fullName>
    </alternativeName>
</protein>
<evidence type="ECO:0000259" key="7">
    <source>
        <dbReference type="SMART" id="SM00363"/>
    </source>
</evidence>
<keyword evidence="6" id="KW-0694">RNA-binding</keyword>
<evidence type="ECO:0000256" key="3">
    <source>
        <dbReference type="ARBA" id="ARBA00023235"/>
    </source>
</evidence>
<reference evidence="8 9" key="1">
    <citation type="journal article" date="2011" name="J. Bacteriol.">
        <title>Complete genome sequences of two hemotropic Mycoplasmas, Mycoplasma haemofelis strain Ohio2 and Mycoplasma suis strain Illinois.</title>
        <authorList>
            <person name="Messick J.B."/>
            <person name="Santos A.P."/>
            <person name="Guimaraes A.M."/>
        </authorList>
    </citation>
    <scope>NUCLEOTIDE SEQUENCE [LARGE SCALE GENOMIC DNA]</scope>
    <source>
        <strain evidence="8 9">Ohio2</strain>
    </source>
</reference>
<dbReference type="InterPro" id="IPR006145">
    <property type="entry name" value="PsdUridine_synth_RsuA/RluA"/>
</dbReference>
<gene>
    <name evidence="8" type="primary">rluA</name>
    <name evidence="8" type="ordered locus">MHF_0073</name>
</gene>
<dbReference type="SMART" id="SM00363">
    <property type="entry name" value="S4"/>
    <property type="match status" value="1"/>
</dbReference>
<dbReference type="InterPro" id="IPR006224">
    <property type="entry name" value="PsdUridine_synth_RluA-like_CS"/>
</dbReference>
<dbReference type="KEGG" id="mhf:MHF_0073"/>
<dbReference type="SUPFAM" id="SSF55120">
    <property type="entry name" value="Pseudouridine synthase"/>
    <property type="match status" value="1"/>
</dbReference>
<dbReference type="PROSITE" id="PS01129">
    <property type="entry name" value="PSI_RLU"/>
    <property type="match status" value="1"/>
</dbReference>
<evidence type="ECO:0000256" key="4">
    <source>
        <dbReference type="ARBA" id="ARBA00031870"/>
    </source>
</evidence>
<keyword evidence="3" id="KW-0413">Isomerase</keyword>
<comment type="similarity">
    <text evidence="2">Belongs to the pseudouridine synthase RluA family.</text>
</comment>
<dbReference type="PANTHER" id="PTHR21600:SF44">
    <property type="entry name" value="RIBOSOMAL LARGE SUBUNIT PSEUDOURIDINE SYNTHASE D"/>
    <property type="match status" value="1"/>
</dbReference>
<accession>F6FFJ1</accession>
<dbReference type="Proteomes" id="UP000007952">
    <property type="component" value="Chromosome"/>
</dbReference>
<dbReference type="AlphaFoldDB" id="F6FFJ1"/>
<dbReference type="GO" id="GO:0016829">
    <property type="term" value="F:lyase activity"/>
    <property type="evidence" value="ECO:0007669"/>
    <property type="project" value="UniProtKB-KW"/>
</dbReference>
<dbReference type="SUPFAM" id="SSF55174">
    <property type="entry name" value="Alpha-L RNA-binding motif"/>
    <property type="match status" value="1"/>
</dbReference>
<keyword evidence="8" id="KW-0456">Lyase</keyword>
<dbReference type="CDD" id="cd00165">
    <property type="entry name" value="S4"/>
    <property type="match status" value="1"/>
</dbReference>
<name>F6FFJ1_MYCHI</name>
<dbReference type="eggNOG" id="COG0564">
    <property type="taxonomic scope" value="Bacteria"/>
</dbReference>
<dbReference type="HOGENOM" id="CLU_016902_1_0_14"/>
<dbReference type="PROSITE" id="PS50889">
    <property type="entry name" value="S4"/>
    <property type="match status" value="1"/>
</dbReference>
<dbReference type="PANTHER" id="PTHR21600">
    <property type="entry name" value="MITOCHONDRIAL RNA PSEUDOURIDINE SYNTHASE"/>
    <property type="match status" value="1"/>
</dbReference>
<dbReference type="Gene3D" id="3.30.2350.10">
    <property type="entry name" value="Pseudouridine synthase"/>
    <property type="match status" value="1"/>
</dbReference>
<evidence type="ECO:0000256" key="5">
    <source>
        <dbReference type="ARBA" id="ARBA00033164"/>
    </source>
</evidence>
<reference key="2">
    <citation type="submission" date="2011-05" db="EMBL/GenBank/DDBJ databases">
        <title>The Genome of Mycoplasma haemofelis Strain Ohio2, a pathogenic hemoplasma of the cat.</title>
        <authorList>
            <person name="Santos A.P."/>
            <person name="Guimaraes A.M.S."/>
            <person name="SanMiguel P.J."/>
            <person name="Martin S.W."/>
            <person name="Messick J.B."/>
        </authorList>
    </citation>
    <scope>NUCLEOTIDE SEQUENCE</scope>
    <source>
        <strain>Ohio2</strain>
    </source>
</reference>
<dbReference type="GO" id="GO:0003723">
    <property type="term" value="F:RNA binding"/>
    <property type="evidence" value="ECO:0007669"/>
    <property type="project" value="UniProtKB-KW"/>
</dbReference>
<evidence type="ECO:0000313" key="9">
    <source>
        <dbReference type="Proteomes" id="UP000007952"/>
    </source>
</evidence>
<feature type="domain" description="RNA-binding S4" evidence="7">
    <location>
        <begin position="15"/>
        <end position="75"/>
    </location>
</feature>
<dbReference type="EMBL" id="CP002808">
    <property type="protein sequence ID" value="AEG72386.1"/>
    <property type="molecule type" value="Genomic_DNA"/>
</dbReference>
<organism evidence="8 9">
    <name type="scientific">Mycoplasma haemofelis (strain Ohio2)</name>
    <dbReference type="NCBI Taxonomy" id="859194"/>
    <lineage>
        <taxon>Bacteria</taxon>
        <taxon>Bacillati</taxon>
        <taxon>Mycoplasmatota</taxon>
        <taxon>Mollicutes</taxon>
        <taxon>Mycoplasmataceae</taxon>
        <taxon>Mycoplasma</taxon>
    </lineage>
</organism>
<dbReference type="GO" id="GO:0000455">
    <property type="term" value="P:enzyme-directed rRNA pseudouridine synthesis"/>
    <property type="evidence" value="ECO:0007669"/>
    <property type="project" value="UniProtKB-ARBA"/>
</dbReference>
<dbReference type="Pfam" id="PF00849">
    <property type="entry name" value="PseudoU_synth_2"/>
    <property type="match status" value="1"/>
</dbReference>
<evidence type="ECO:0000313" key="8">
    <source>
        <dbReference type="EMBL" id="AEG72386.1"/>
    </source>
</evidence>
<dbReference type="STRING" id="859194.MHF_0073"/>
<dbReference type="InterPro" id="IPR020103">
    <property type="entry name" value="PsdUridine_synth_cat_dom_sf"/>
</dbReference>
<comment type="catalytic activity">
    <reaction evidence="1">
        <text>a uridine in RNA = a pseudouridine in RNA</text>
        <dbReference type="Rhea" id="RHEA:48348"/>
        <dbReference type="Rhea" id="RHEA-COMP:12068"/>
        <dbReference type="Rhea" id="RHEA-COMP:12069"/>
        <dbReference type="ChEBI" id="CHEBI:65314"/>
        <dbReference type="ChEBI" id="CHEBI:65315"/>
    </reaction>
</comment>
<proteinExistence type="inferred from homology"/>
<dbReference type="BioCyc" id="MHAE859194:G1GR7-75-MONOMER"/>
<sequence length="304" mass="35739">MQKIRRTILADFDGYCLNKFLKLEQPSWTKVFIYKMIRKKNITINGLKISDIRHRLKEGDVVEFYGCETPTKPIKWESLKPLRVVFESENLIIVDKEAKMPVQEDDKHPFNHMNNRLLKHLNYSNREGWKPVFIHRLDLNTTGLLIGAKNYQTFLKLNKSQKSLKIKKSYKALVQGNVSFKKREISCFLLKKDGRVSISREQVEGAKEAKTIANFLHFFPSINSTLLELTLITGRTHQIRAHMSYIKHPIRGDQKYGVEKDKREFPYPALCAYKIEFSEDIDLEEVRGKSFQTEDIWFEKLLKL</sequence>